<sequence length="269" mass="27589">MPWSGNMADHSSGGIQDRGVSGAERGPCLGGDGPLVGILGGMGPAATADFYAKLVRATPASRDQEHVRAVIWSDPLIPDRTEALLGGGPDPTPALLRGAMRLVEAGADMIVVPCNTAHAFLPRVARRIDVPIVDMIGAAAAAAARMKPAFAAVGLLATTGTVRAGLYQDRLRQVGITVLVPSLVEQDEWVMPAIRAVKAGAAPGPLLAAAAEKLIERGAAAMIAGCTEVPLGLPEALRVPVIDPAVALAEAVVARVRAARSMICSILND</sequence>
<dbReference type="Pfam" id="PF01177">
    <property type="entry name" value="Asp_Glu_race"/>
    <property type="match status" value="1"/>
</dbReference>
<dbReference type="PANTHER" id="PTHR21198:SF7">
    <property type="entry name" value="ASPARTATE-GLUTAMATE RACEMASE FAMILY"/>
    <property type="match status" value="1"/>
</dbReference>
<organism evidence="4 5">
    <name type="scientific">Amycolatopsis albidoflavus</name>
    <dbReference type="NCBI Taxonomy" id="102226"/>
    <lineage>
        <taxon>Bacteria</taxon>
        <taxon>Bacillati</taxon>
        <taxon>Actinomycetota</taxon>
        <taxon>Actinomycetes</taxon>
        <taxon>Pseudonocardiales</taxon>
        <taxon>Pseudonocardiaceae</taxon>
        <taxon>Amycolatopsis</taxon>
    </lineage>
</organism>
<evidence type="ECO:0000256" key="3">
    <source>
        <dbReference type="SAM" id="MobiDB-lite"/>
    </source>
</evidence>
<reference evidence="5" key="1">
    <citation type="journal article" date="2019" name="Int. J. Syst. Evol. Microbiol.">
        <title>The Global Catalogue of Microorganisms (GCM) 10K type strain sequencing project: providing services to taxonomists for standard genome sequencing and annotation.</title>
        <authorList>
            <consortium name="The Broad Institute Genomics Platform"/>
            <consortium name="The Broad Institute Genome Sequencing Center for Infectious Disease"/>
            <person name="Wu L."/>
            <person name="Ma J."/>
        </authorList>
    </citation>
    <scope>NUCLEOTIDE SEQUENCE [LARGE SCALE GENOMIC DNA]</scope>
    <source>
        <strain evidence="5">CGMCC 4.7638</strain>
    </source>
</reference>
<dbReference type="PANTHER" id="PTHR21198">
    <property type="entry name" value="GLUTAMATE RACEMASE"/>
    <property type="match status" value="1"/>
</dbReference>
<dbReference type="PROSITE" id="PS00923">
    <property type="entry name" value="ASP_GLU_RACEMASE_1"/>
    <property type="match status" value="1"/>
</dbReference>
<evidence type="ECO:0000313" key="5">
    <source>
        <dbReference type="Proteomes" id="UP001597542"/>
    </source>
</evidence>
<comment type="caution">
    <text evidence="4">The sequence shown here is derived from an EMBL/GenBank/DDBJ whole genome shotgun (WGS) entry which is preliminary data.</text>
</comment>
<dbReference type="InterPro" id="IPR015942">
    <property type="entry name" value="Asp/Glu/hydantoin_racemase"/>
</dbReference>
<evidence type="ECO:0000256" key="1">
    <source>
        <dbReference type="ARBA" id="ARBA00007847"/>
    </source>
</evidence>
<proteinExistence type="inferred from homology"/>
<dbReference type="EMBL" id="JBHUKQ010000016">
    <property type="protein sequence ID" value="MFD2485351.1"/>
    <property type="molecule type" value="Genomic_DNA"/>
</dbReference>
<name>A0ABW5I8U2_9PSEU</name>
<comment type="similarity">
    <text evidence="1">Belongs to the aspartate/glutamate racemases family.</text>
</comment>
<feature type="region of interest" description="Disordered" evidence="3">
    <location>
        <begin position="1"/>
        <end position="26"/>
    </location>
</feature>
<dbReference type="Proteomes" id="UP001597542">
    <property type="component" value="Unassembled WGS sequence"/>
</dbReference>
<evidence type="ECO:0000256" key="2">
    <source>
        <dbReference type="ARBA" id="ARBA00023235"/>
    </source>
</evidence>
<evidence type="ECO:0000313" key="4">
    <source>
        <dbReference type="EMBL" id="MFD2485351.1"/>
    </source>
</evidence>
<dbReference type="InterPro" id="IPR001920">
    <property type="entry name" value="Asp/Glu_race"/>
</dbReference>
<protein>
    <submittedName>
        <fullName evidence="4">Aspartate/glutamate racemase family protein</fullName>
    </submittedName>
</protein>
<dbReference type="SUPFAM" id="SSF53681">
    <property type="entry name" value="Aspartate/glutamate racemase"/>
    <property type="match status" value="2"/>
</dbReference>
<gene>
    <name evidence="4" type="ORF">ACFSUT_34125</name>
</gene>
<dbReference type="RefSeq" id="WP_344278799.1">
    <property type="nucleotide sequence ID" value="NZ_BAAAHV010000015.1"/>
</dbReference>
<keyword evidence="2" id="KW-0413">Isomerase</keyword>
<dbReference type="InterPro" id="IPR004380">
    <property type="entry name" value="Asp_race"/>
</dbReference>
<dbReference type="Gene3D" id="3.40.50.1860">
    <property type="match status" value="2"/>
</dbReference>
<accession>A0ABW5I8U2</accession>
<dbReference type="NCBIfam" id="TIGR00035">
    <property type="entry name" value="asp_race"/>
    <property type="match status" value="1"/>
</dbReference>
<keyword evidence="5" id="KW-1185">Reference proteome</keyword>
<dbReference type="InterPro" id="IPR018187">
    <property type="entry name" value="Asp/Glu_racemase_AS_1"/>
</dbReference>